<evidence type="ECO:0000256" key="1">
    <source>
        <dbReference type="ARBA" id="ARBA00004273"/>
    </source>
</evidence>
<feature type="binding site" evidence="16">
    <location>
        <position position="295"/>
    </location>
    <ligand>
        <name>Fe cation</name>
        <dbReference type="ChEBI" id="CHEBI:24875"/>
        <label>2</label>
    </ligand>
</feature>
<name>A0A0J9X6L9_GEOCN</name>
<organism evidence="20 21">
    <name type="scientific">Geotrichum candidum</name>
    <name type="common">Oospora lactis</name>
    <name type="synonym">Dipodascus geotrichum</name>
    <dbReference type="NCBI Taxonomy" id="1173061"/>
    <lineage>
        <taxon>Eukaryota</taxon>
        <taxon>Fungi</taxon>
        <taxon>Dikarya</taxon>
        <taxon>Ascomycota</taxon>
        <taxon>Saccharomycotina</taxon>
        <taxon>Dipodascomycetes</taxon>
        <taxon>Dipodascales</taxon>
        <taxon>Dipodascaceae</taxon>
        <taxon>Geotrichum</taxon>
    </lineage>
</organism>
<comment type="function">
    <text evidence="15">Catalyzes cyanide-resistant oxygen consumption. May increase respiration when the cytochrome respiratory pathway is restricted, or in response to low temperatures.</text>
</comment>
<dbReference type="EMBL" id="CCBN010000004">
    <property type="protein sequence ID" value="CDO52853.1"/>
    <property type="molecule type" value="Genomic_DNA"/>
</dbReference>
<keyword evidence="5 17" id="KW-0812">Transmembrane</keyword>
<feature type="binding site" evidence="16">
    <location>
        <position position="298"/>
    </location>
    <ligand>
        <name>Fe cation</name>
        <dbReference type="ChEBI" id="CHEBI:24875"/>
        <label>2</label>
    </ligand>
</feature>
<dbReference type="GO" id="GO:0005743">
    <property type="term" value="C:mitochondrial inner membrane"/>
    <property type="evidence" value="ECO:0007669"/>
    <property type="project" value="UniProtKB-SubCell"/>
</dbReference>
<evidence type="ECO:0000256" key="3">
    <source>
        <dbReference type="ARBA" id="ARBA00022448"/>
    </source>
</evidence>
<evidence type="ECO:0000313" key="20">
    <source>
        <dbReference type="EMBL" id="CDO52853.1"/>
    </source>
</evidence>
<evidence type="ECO:0000256" key="12">
    <source>
        <dbReference type="ARBA" id="ARBA00023004"/>
    </source>
</evidence>
<comment type="subcellular location">
    <subcellularLocation>
        <location evidence="1">Mitochondrion inner membrane</location>
    </subcellularLocation>
</comment>
<keyword evidence="14 17" id="KW-0472">Membrane</keyword>
<evidence type="ECO:0000256" key="6">
    <source>
        <dbReference type="ARBA" id="ARBA00022723"/>
    </source>
</evidence>
<keyword evidence="3" id="KW-0813">Transport</keyword>
<dbReference type="PANTHER" id="PTHR31803:SF3">
    <property type="entry name" value="ALTERNATIVE OXIDASE"/>
    <property type="match status" value="1"/>
</dbReference>
<keyword evidence="10 19" id="KW-1133">Transmembrane helix</keyword>
<dbReference type="GO" id="GO:0098803">
    <property type="term" value="C:respiratory chain complex"/>
    <property type="evidence" value="ECO:0007669"/>
    <property type="project" value="UniProtKB-UniRule"/>
</dbReference>
<dbReference type="EC" id="1.-.-.-" evidence="17"/>
<feature type="binding site" evidence="16">
    <location>
        <position position="192"/>
    </location>
    <ligand>
        <name>Fe cation</name>
        <dbReference type="ChEBI" id="CHEBI:24875"/>
        <label>1</label>
    </ligand>
</feature>
<evidence type="ECO:0000256" key="17">
    <source>
        <dbReference type="RuleBase" id="RU003779"/>
    </source>
</evidence>
<dbReference type="FunFam" id="1.20.1260.140:FF:000002">
    <property type="entry name" value="Alternative oxidase"/>
    <property type="match status" value="1"/>
</dbReference>
<feature type="binding site" evidence="16">
    <location>
        <position position="189"/>
    </location>
    <ligand>
        <name>Fe cation</name>
        <dbReference type="ChEBI" id="CHEBI:24875"/>
        <label>2</label>
    </ligand>
</feature>
<dbReference type="PANTHER" id="PTHR31803">
    <property type="entry name" value="ALTERNATIVE OXIDASE"/>
    <property type="match status" value="1"/>
</dbReference>
<keyword evidence="12 16" id="KW-0408">Iron</keyword>
<accession>A0A0J9X6L9</accession>
<evidence type="ECO:0000256" key="16">
    <source>
        <dbReference type="PIRSR" id="PIRSR005229-1"/>
    </source>
</evidence>
<feature type="binding site" evidence="16">
    <location>
        <position position="295"/>
    </location>
    <ligand>
        <name>Fe cation</name>
        <dbReference type="ChEBI" id="CHEBI:24875"/>
        <label>1</label>
    </ligand>
</feature>
<evidence type="ECO:0000256" key="10">
    <source>
        <dbReference type="ARBA" id="ARBA00022989"/>
    </source>
</evidence>
<protein>
    <recommendedName>
        <fullName evidence="17">Alternative oxidase</fullName>
        <ecNumber evidence="17">1.-.-.-</ecNumber>
    </recommendedName>
</protein>
<evidence type="ECO:0000256" key="14">
    <source>
        <dbReference type="ARBA" id="ARBA00023136"/>
    </source>
</evidence>
<feature type="binding site" evidence="16">
    <location>
        <position position="240"/>
    </location>
    <ligand>
        <name>Fe cation</name>
        <dbReference type="ChEBI" id="CHEBI:24875"/>
        <label>2</label>
    </ligand>
</feature>
<dbReference type="InterPro" id="IPR002680">
    <property type="entry name" value="AOX"/>
</dbReference>
<evidence type="ECO:0000256" key="18">
    <source>
        <dbReference type="SAM" id="MobiDB-lite"/>
    </source>
</evidence>
<dbReference type="Pfam" id="PF01786">
    <property type="entry name" value="AOX"/>
    <property type="match status" value="1"/>
</dbReference>
<keyword evidence="7" id="KW-0999">Mitochondrion inner membrane</keyword>
<evidence type="ECO:0000256" key="4">
    <source>
        <dbReference type="ARBA" id="ARBA00022660"/>
    </source>
</evidence>
<proteinExistence type="inferred from homology"/>
<keyword evidence="9 17" id="KW-0249">Electron transport</keyword>
<comment type="similarity">
    <text evidence="2 17">Belongs to the alternative oxidase family.</text>
</comment>
<keyword evidence="21" id="KW-1185">Reference proteome</keyword>
<dbReference type="GO" id="GO:0010230">
    <property type="term" value="P:alternative respiration"/>
    <property type="evidence" value="ECO:0007669"/>
    <property type="project" value="TreeGrafter"/>
</dbReference>
<dbReference type="InterPro" id="IPR038659">
    <property type="entry name" value="AOX_sf"/>
</dbReference>
<dbReference type="Proteomes" id="UP000242525">
    <property type="component" value="Unassembled WGS sequence"/>
</dbReference>
<evidence type="ECO:0000256" key="9">
    <source>
        <dbReference type="ARBA" id="ARBA00022982"/>
    </source>
</evidence>
<dbReference type="STRING" id="1173061.A0A0J9X6L9"/>
<dbReference type="Gene3D" id="1.20.1260.140">
    <property type="entry name" value="Alternative oxidase"/>
    <property type="match status" value="1"/>
</dbReference>
<dbReference type="AlphaFoldDB" id="A0A0J9X6L9"/>
<dbReference type="OrthoDB" id="16906at2759"/>
<evidence type="ECO:0000256" key="5">
    <source>
        <dbReference type="ARBA" id="ARBA00022692"/>
    </source>
</evidence>
<keyword evidence="8" id="KW-0809">Transit peptide</keyword>
<gene>
    <name evidence="20" type="ORF">BN980_GECA04s00527g</name>
</gene>
<evidence type="ECO:0000256" key="2">
    <source>
        <dbReference type="ARBA" id="ARBA00008388"/>
    </source>
</evidence>
<feature type="binding site" evidence="16">
    <location>
        <position position="150"/>
    </location>
    <ligand>
        <name>Fe cation</name>
        <dbReference type="ChEBI" id="CHEBI:24875"/>
        <label>1</label>
    </ligand>
</feature>
<keyword evidence="6 16" id="KW-0479">Metal-binding</keyword>
<dbReference type="GO" id="GO:0046872">
    <property type="term" value="F:metal ion binding"/>
    <property type="evidence" value="ECO:0007669"/>
    <property type="project" value="UniProtKB-UniRule"/>
</dbReference>
<reference evidence="20" key="1">
    <citation type="submission" date="2014-03" db="EMBL/GenBank/DDBJ databases">
        <authorList>
            <person name="Casaregola S."/>
        </authorList>
    </citation>
    <scope>NUCLEOTIDE SEQUENCE [LARGE SCALE GENOMIC DNA]</scope>
    <source>
        <strain evidence="20">CLIB 918</strain>
    </source>
</reference>
<keyword evidence="13" id="KW-0496">Mitochondrion</keyword>
<evidence type="ECO:0000256" key="15">
    <source>
        <dbReference type="ARBA" id="ARBA00025285"/>
    </source>
</evidence>
<feature type="binding site" evidence="16">
    <location>
        <position position="189"/>
    </location>
    <ligand>
        <name>Fe cation</name>
        <dbReference type="ChEBI" id="CHEBI:24875"/>
        <label>1</label>
    </ligand>
</feature>
<evidence type="ECO:0000256" key="11">
    <source>
        <dbReference type="ARBA" id="ARBA00023002"/>
    </source>
</evidence>
<comment type="caution">
    <text evidence="20">The sequence shown here is derived from an EMBL/GenBank/DDBJ whole genome shotgun (WGS) entry which is preliminary data.</text>
</comment>
<dbReference type="PIRSF" id="PIRSF005229">
    <property type="entry name" value="AOX"/>
    <property type="match status" value="1"/>
</dbReference>
<feature type="region of interest" description="Disordered" evidence="18">
    <location>
        <begin position="322"/>
        <end position="349"/>
    </location>
</feature>
<feature type="transmembrane region" description="Helical" evidence="19">
    <location>
        <begin position="208"/>
        <end position="228"/>
    </location>
</feature>
<dbReference type="CDD" id="cd01053">
    <property type="entry name" value="AOX"/>
    <property type="match status" value="1"/>
</dbReference>
<sequence>MIKSQVTFKLLLANSKPLLLRPLVSGPASSAFHTGRALGFQKEIHEQWTKPLSETKPVDDDSSLAAKIDENRFVVTWEHPHATLQQLHQVSVAHHQPKNLSDRIANKVLLLIRSSFDLFTGYHHPPKGKEDDPRFLMSEKKWLERFVFLESIAGVPGMVGGMVRHLHSLRLMRRDKAWIETLLEEAYNERMHLLIFMKLSKPGMFMRLMLLGAQGVFFNLFFVSYLLFPRICHRFVGYLEEEAIVTYTRCIEDIEAGRLSDWNTRKAPQIAIDYYHMPPENQTMLDLVYYVRADEAKHREVNHTFGNLDQKRDRNPYALKIVNDKGTPQPSVDLSAPKPTGWERAEIAA</sequence>
<evidence type="ECO:0000256" key="8">
    <source>
        <dbReference type="ARBA" id="ARBA00022946"/>
    </source>
</evidence>
<keyword evidence="11 17" id="KW-0560">Oxidoreductase</keyword>
<comment type="cofactor">
    <cofactor evidence="16 17">
        <name>Fe cation</name>
        <dbReference type="ChEBI" id="CHEBI:24875"/>
    </cofactor>
    <text evidence="16 17">Binds 2 iron ions per subunit.</text>
</comment>
<evidence type="ECO:0000256" key="19">
    <source>
        <dbReference type="SAM" id="Phobius"/>
    </source>
</evidence>
<keyword evidence="4 17" id="KW-0679">Respiratory chain</keyword>
<evidence type="ECO:0000256" key="13">
    <source>
        <dbReference type="ARBA" id="ARBA00023128"/>
    </source>
</evidence>
<dbReference type="GO" id="GO:0009916">
    <property type="term" value="F:alternative oxidase activity"/>
    <property type="evidence" value="ECO:0007669"/>
    <property type="project" value="UniProtKB-UniRule"/>
</dbReference>
<evidence type="ECO:0000256" key="7">
    <source>
        <dbReference type="ARBA" id="ARBA00022792"/>
    </source>
</evidence>
<evidence type="ECO:0000313" key="21">
    <source>
        <dbReference type="Proteomes" id="UP000242525"/>
    </source>
</evidence>